<keyword evidence="3" id="KW-1185">Reference proteome</keyword>
<sequence length="267" mass="30179">MAIAVDESSVRKANARSGQWVEITMKKVQRLLSITDGDERKHVLDYTHVDLHYMEDQRKNLLSLFNSLNKSCPHDPLPPFPKLPWVQPIGTSNDEIPLADLTLTLIVPKKTKQVTNKVSPVNVAKKKTQIMSPFVLDLCLEKKADLSTEQFLLTLMEEGVQNLPKANKRHGMDLVNTIAVVKKTIAKLKAQSSQGSSSRKAPMISKPYIDYKYYGFNDHHSDEYEYYPGCDICGSIAYETADCVKKPSSNNRKPRNANRRSTEPTKM</sequence>
<evidence type="ECO:0000313" key="2">
    <source>
        <dbReference type="EMBL" id="GJT95610.1"/>
    </source>
</evidence>
<comment type="caution">
    <text evidence="2">The sequence shown here is derived from an EMBL/GenBank/DDBJ whole genome shotgun (WGS) entry which is preliminary data.</text>
</comment>
<gene>
    <name evidence="2" type="ORF">Tco_1091128</name>
</gene>
<protein>
    <submittedName>
        <fullName evidence="2">Uncharacterized protein</fullName>
    </submittedName>
</protein>
<accession>A0ABQ5I7J2</accession>
<organism evidence="2 3">
    <name type="scientific">Tanacetum coccineum</name>
    <dbReference type="NCBI Taxonomy" id="301880"/>
    <lineage>
        <taxon>Eukaryota</taxon>
        <taxon>Viridiplantae</taxon>
        <taxon>Streptophyta</taxon>
        <taxon>Embryophyta</taxon>
        <taxon>Tracheophyta</taxon>
        <taxon>Spermatophyta</taxon>
        <taxon>Magnoliopsida</taxon>
        <taxon>eudicotyledons</taxon>
        <taxon>Gunneridae</taxon>
        <taxon>Pentapetalae</taxon>
        <taxon>asterids</taxon>
        <taxon>campanulids</taxon>
        <taxon>Asterales</taxon>
        <taxon>Asteraceae</taxon>
        <taxon>Asteroideae</taxon>
        <taxon>Anthemideae</taxon>
        <taxon>Anthemidinae</taxon>
        <taxon>Tanacetum</taxon>
    </lineage>
</organism>
<proteinExistence type="predicted"/>
<feature type="region of interest" description="Disordered" evidence="1">
    <location>
        <begin position="244"/>
        <end position="267"/>
    </location>
</feature>
<evidence type="ECO:0000256" key="1">
    <source>
        <dbReference type="SAM" id="MobiDB-lite"/>
    </source>
</evidence>
<reference evidence="2" key="2">
    <citation type="submission" date="2022-01" db="EMBL/GenBank/DDBJ databases">
        <authorList>
            <person name="Yamashiro T."/>
            <person name="Shiraishi A."/>
            <person name="Satake H."/>
            <person name="Nakayama K."/>
        </authorList>
    </citation>
    <scope>NUCLEOTIDE SEQUENCE</scope>
</reference>
<dbReference type="EMBL" id="BQNB010020405">
    <property type="protein sequence ID" value="GJT95610.1"/>
    <property type="molecule type" value="Genomic_DNA"/>
</dbReference>
<dbReference type="Proteomes" id="UP001151760">
    <property type="component" value="Unassembled WGS sequence"/>
</dbReference>
<name>A0ABQ5I7J2_9ASTR</name>
<reference evidence="2" key="1">
    <citation type="journal article" date="2022" name="Int. J. Mol. Sci.">
        <title>Draft Genome of Tanacetum Coccineum: Genomic Comparison of Closely Related Tanacetum-Family Plants.</title>
        <authorList>
            <person name="Yamashiro T."/>
            <person name="Shiraishi A."/>
            <person name="Nakayama K."/>
            <person name="Satake H."/>
        </authorList>
    </citation>
    <scope>NUCLEOTIDE SEQUENCE</scope>
</reference>
<evidence type="ECO:0000313" key="3">
    <source>
        <dbReference type="Proteomes" id="UP001151760"/>
    </source>
</evidence>